<evidence type="ECO:0000256" key="5">
    <source>
        <dbReference type="ARBA" id="ARBA00023125"/>
    </source>
</evidence>
<dbReference type="GO" id="GO:0000156">
    <property type="term" value="F:phosphorelay response regulator activity"/>
    <property type="evidence" value="ECO:0007669"/>
    <property type="project" value="TreeGrafter"/>
</dbReference>
<evidence type="ECO:0000256" key="9">
    <source>
        <dbReference type="PROSITE-ProRule" id="PRU01091"/>
    </source>
</evidence>
<dbReference type="GeneID" id="57970171"/>
<organism evidence="12 14">
    <name type="scientific">Clostridium symbiosum</name>
    <name type="common">Bacteroides symbiosus</name>
    <dbReference type="NCBI Taxonomy" id="1512"/>
    <lineage>
        <taxon>Bacteria</taxon>
        <taxon>Bacillati</taxon>
        <taxon>Bacillota</taxon>
        <taxon>Clostridia</taxon>
        <taxon>Lachnospirales</taxon>
        <taxon>Lachnospiraceae</taxon>
        <taxon>Otoolea</taxon>
    </lineage>
</organism>
<comment type="caution">
    <text evidence="12">The sequence shown here is derived from an EMBL/GenBank/DDBJ whole genome shotgun (WGS) entry which is preliminary data.</text>
</comment>
<comment type="function">
    <text evidence="7">May play the central regulatory role in sporulation. It may be an element of the effector pathway responsible for the activation of sporulation genes in response to nutritional stress. Spo0A may act in concert with spo0H (a sigma factor) to control the expression of some genes that are critical to the sporulation process.</text>
</comment>
<dbReference type="InterPro" id="IPR039420">
    <property type="entry name" value="WalR-like"/>
</dbReference>
<evidence type="ECO:0000313" key="14">
    <source>
        <dbReference type="Proteomes" id="UP001203136"/>
    </source>
</evidence>
<evidence type="ECO:0000259" key="11">
    <source>
        <dbReference type="PROSITE" id="PS51755"/>
    </source>
</evidence>
<evidence type="ECO:0000256" key="1">
    <source>
        <dbReference type="ARBA" id="ARBA00018672"/>
    </source>
</evidence>
<dbReference type="RefSeq" id="WP_003498968.1">
    <property type="nucleotide sequence ID" value="NZ_CACRUA010000013.1"/>
</dbReference>
<dbReference type="SMART" id="SM00448">
    <property type="entry name" value="REC"/>
    <property type="match status" value="1"/>
</dbReference>
<evidence type="ECO:0000256" key="6">
    <source>
        <dbReference type="ARBA" id="ARBA00023163"/>
    </source>
</evidence>
<dbReference type="Pfam" id="PF00072">
    <property type="entry name" value="Response_reg"/>
    <property type="match status" value="1"/>
</dbReference>
<dbReference type="InterPro" id="IPR001789">
    <property type="entry name" value="Sig_transdc_resp-reg_receiver"/>
</dbReference>
<protein>
    <recommendedName>
        <fullName evidence="1">Stage 0 sporulation protein A homolog</fullName>
    </recommendedName>
</protein>
<dbReference type="PROSITE" id="PS50110">
    <property type="entry name" value="RESPONSE_REGULATORY"/>
    <property type="match status" value="1"/>
</dbReference>
<evidence type="ECO:0000259" key="10">
    <source>
        <dbReference type="PROSITE" id="PS50110"/>
    </source>
</evidence>
<accession>A0AAW6AWM0</accession>
<keyword evidence="2 8" id="KW-0597">Phosphoprotein</keyword>
<dbReference type="SUPFAM" id="SSF52172">
    <property type="entry name" value="CheY-like"/>
    <property type="match status" value="1"/>
</dbReference>
<dbReference type="GO" id="GO:0032993">
    <property type="term" value="C:protein-DNA complex"/>
    <property type="evidence" value="ECO:0007669"/>
    <property type="project" value="TreeGrafter"/>
</dbReference>
<evidence type="ECO:0000313" key="13">
    <source>
        <dbReference type="EMBL" id="MDB2001432.1"/>
    </source>
</evidence>
<dbReference type="EMBL" id="JAINVB010000001">
    <property type="protein sequence ID" value="MCK0086646.1"/>
    <property type="molecule type" value="Genomic_DNA"/>
</dbReference>
<evidence type="ECO:0000256" key="4">
    <source>
        <dbReference type="ARBA" id="ARBA00023015"/>
    </source>
</evidence>
<dbReference type="Gene3D" id="3.40.50.2300">
    <property type="match status" value="1"/>
</dbReference>
<dbReference type="SMART" id="SM00862">
    <property type="entry name" value="Trans_reg_C"/>
    <property type="match status" value="1"/>
</dbReference>
<dbReference type="InterPro" id="IPR036388">
    <property type="entry name" value="WH-like_DNA-bd_sf"/>
</dbReference>
<dbReference type="Gene3D" id="1.10.10.10">
    <property type="entry name" value="Winged helix-like DNA-binding domain superfamily/Winged helix DNA-binding domain"/>
    <property type="match status" value="1"/>
</dbReference>
<name>A0AAW6AWM0_CLOSY</name>
<dbReference type="Pfam" id="PF00486">
    <property type="entry name" value="Trans_reg_C"/>
    <property type="match status" value="1"/>
</dbReference>
<feature type="modified residue" description="4-aspartylphosphate" evidence="8">
    <location>
        <position position="54"/>
    </location>
</feature>
<dbReference type="CDD" id="cd17574">
    <property type="entry name" value="REC_OmpR"/>
    <property type="match status" value="1"/>
</dbReference>
<evidence type="ECO:0000256" key="2">
    <source>
        <dbReference type="ARBA" id="ARBA00022553"/>
    </source>
</evidence>
<feature type="DNA-binding region" description="OmpR/PhoB-type" evidence="9">
    <location>
        <begin position="131"/>
        <end position="229"/>
    </location>
</feature>
<evidence type="ECO:0000313" key="12">
    <source>
        <dbReference type="EMBL" id="MCK0086646.1"/>
    </source>
</evidence>
<dbReference type="InterPro" id="IPR011006">
    <property type="entry name" value="CheY-like_superfamily"/>
</dbReference>
<dbReference type="PANTHER" id="PTHR48111">
    <property type="entry name" value="REGULATOR OF RPOS"/>
    <property type="match status" value="1"/>
</dbReference>
<dbReference type="Proteomes" id="UP001203136">
    <property type="component" value="Unassembled WGS sequence"/>
</dbReference>
<dbReference type="GO" id="GO:0005829">
    <property type="term" value="C:cytosol"/>
    <property type="evidence" value="ECO:0007669"/>
    <property type="project" value="TreeGrafter"/>
</dbReference>
<keyword evidence="5 9" id="KW-0238">DNA-binding</keyword>
<gene>
    <name evidence="12" type="ORF">K5I21_12320</name>
    <name evidence="13" type="ORF">PM006_14595</name>
</gene>
<dbReference type="AlphaFoldDB" id="A0AAW6AWM0"/>
<feature type="domain" description="OmpR/PhoB-type" evidence="11">
    <location>
        <begin position="131"/>
        <end position="229"/>
    </location>
</feature>
<dbReference type="GO" id="GO:0000976">
    <property type="term" value="F:transcription cis-regulatory region binding"/>
    <property type="evidence" value="ECO:0007669"/>
    <property type="project" value="TreeGrafter"/>
</dbReference>
<feature type="domain" description="Response regulatory" evidence="10">
    <location>
        <begin position="5"/>
        <end position="120"/>
    </location>
</feature>
<dbReference type="PROSITE" id="PS51755">
    <property type="entry name" value="OMPR_PHOB"/>
    <property type="match status" value="1"/>
</dbReference>
<reference evidence="13" key="2">
    <citation type="submission" date="2023-01" db="EMBL/GenBank/DDBJ databases">
        <title>Human gut microbiome strain richness.</title>
        <authorList>
            <person name="Chen-Liaw A."/>
        </authorList>
    </citation>
    <scope>NUCLEOTIDE SEQUENCE</scope>
    <source>
        <strain evidence="13">B1_m1001713B170214d0_201011</strain>
    </source>
</reference>
<keyword evidence="4" id="KW-0805">Transcription regulation</keyword>
<evidence type="ECO:0000256" key="8">
    <source>
        <dbReference type="PROSITE-ProRule" id="PRU00169"/>
    </source>
</evidence>
<keyword evidence="3" id="KW-0902">Two-component regulatory system</keyword>
<evidence type="ECO:0000256" key="7">
    <source>
        <dbReference type="ARBA" id="ARBA00024867"/>
    </source>
</evidence>
<keyword evidence="6" id="KW-0804">Transcription</keyword>
<dbReference type="InterPro" id="IPR001867">
    <property type="entry name" value="OmpR/PhoB-type_DNA-bd"/>
</dbReference>
<dbReference type="Proteomes" id="UP001300871">
    <property type="component" value="Unassembled WGS sequence"/>
</dbReference>
<sequence>MSDGTVLIVDDEPAIRKLLTRVAASCGYESLTASNGHEAIVMSRDSKINLILLDIMMNGNDEGFEVIRRLRASGNEIPIIVLSGRTEDFDTLYGLDIGADDYIGKPFNPVVLGAKMKALIRRDMKASRPLPDFITAGPFCYNSMTMELFKDNRPIPLSSRENVLMKLFLCNAGRVFTKEQLYEHVWNGSVVDANTIMVYISHLRNKIEEDPKNPRYLKTVWGLGYKFSVKI</sequence>
<dbReference type="EMBL" id="JAQLGM010000039">
    <property type="protein sequence ID" value="MDB2001432.1"/>
    <property type="molecule type" value="Genomic_DNA"/>
</dbReference>
<proteinExistence type="predicted"/>
<dbReference type="PANTHER" id="PTHR48111:SF40">
    <property type="entry name" value="PHOSPHATE REGULON TRANSCRIPTIONAL REGULATORY PROTEIN PHOB"/>
    <property type="match status" value="1"/>
</dbReference>
<dbReference type="CDD" id="cd00383">
    <property type="entry name" value="trans_reg_C"/>
    <property type="match status" value="1"/>
</dbReference>
<reference evidence="12" key="1">
    <citation type="journal article" date="2022" name="Cell Host Microbe">
        <title>Colonization of the live biotherapeutic product VE303 and modulation of the microbiota and metabolites in healthy volunteers.</title>
        <authorList>
            <person name="Dsouza M."/>
            <person name="Menon R."/>
            <person name="Crossette E."/>
            <person name="Bhattarai S.K."/>
            <person name="Schneider J."/>
            <person name="Kim Y.G."/>
            <person name="Reddy S."/>
            <person name="Caballero S."/>
            <person name="Felix C."/>
            <person name="Cornacchione L."/>
            <person name="Hendrickson J."/>
            <person name="Watson A.R."/>
            <person name="Minot S.S."/>
            <person name="Greenfield N."/>
            <person name="Schopf L."/>
            <person name="Szabady R."/>
            <person name="Patarroyo J."/>
            <person name="Smith W."/>
            <person name="Harrison P."/>
            <person name="Kuijper E.J."/>
            <person name="Kelly C.P."/>
            <person name="Olle B."/>
            <person name="Bobilev D."/>
            <person name="Silber J.L."/>
            <person name="Bucci V."/>
            <person name="Roberts B."/>
            <person name="Faith J."/>
            <person name="Norman J.M."/>
        </authorList>
    </citation>
    <scope>NUCLEOTIDE SEQUENCE</scope>
    <source>
        <strain evidence="12">VE303-04</strain>
    </source>
</reference>
<dbReference type="GO" id="GO:0006355">
    <property type="term" value="P:regulation of DNA-templated transcription"/>
    <property type="evidence" value="ECO:0007669"/>
    <property type="project" value="InterPro"/>
</dbReference>
<evidence type="ECO:0000256" key="3">
    <source>
        <dbReference type="ARBA" id="ARBA00023012"/>
    </source>
</evidence>